<evidence type="ECO:0000256" key="1">
    <source>
        <dbReference type="ARBA" id="ARBA00023015"/>
    </source>
</evidence>
<keyword evidence="6" id="KW-1185">Reference proteome</keyword>
<dbReference type="PANTHER" id="PTHR30146">
    <property type="entry name" value="LACI-RELATED TRANSCRIPTIONAL REPRESSOR"/>
    <property type="match status" value="1"/>
</dbReference>
<gene>
    <name evidence="5" type="ORF">FD02_GL001444</name>
</gene>
<dbReference type="InterPro" id="IPR000843">
    <property type="entry name" value="HTH_LacI"/>
</dbReference>
<dbReference type="STRING" id="1291734.FD02_GL001444"/>
<dbReference type="Pfam" id="PF13377">
    <property type="entry name" value="Peripla_BP_3"/>
    <property type="match status" value="1"/>
</dbReference>
<dbReference type="InterPro" id="IPR028082">
    <property type="entry name" value="Peripla_BP_I"/>
</dbReference>
<dbReference type="OrthoDB" id="43195at2"/>
<dbReference type="EMBL" id="AZDJ01000022">
    <property type="protein sequence ID" value="KRK72472.1"/>
    <property type="molecule type" value="Genomic_DNA"/>
</dbReference>
<dbReference type="PANTHER" id="PTHR30146:SF149">
    <property type="entry name" value="HTH-TYPE TRANSCRIPTIONAL REGULATOR EBGR"/>
    <property type="match status" value="1"/>
</dbReference>
<keyword evidence="3" id="KW-0804">Transcription</keyword>
<evidence type="ECO:0000256" key="2">
    <source>
        <dbReference type="ARBA" id="ARBA00023125"/>
    </source>
</evidence>
<dbReference type="SUPFAM" id="SSF47413">
    <property type="entry name" value="lambda repressor-like DNA-binding domains"/>
    <property type="match status" value="1"/>
</dbReference>
<evidence type="ECO:0000256" key="3">
    <source>
        <dbReference type="ARBA" id="ARBA00023163"/>
    </source>
</evidence>
<reference evidence="5 6" key="1">
    <citation type="journal article" date="2015" name="Genome Announc.">
        <title>Expanding the biotechnology potential of lactobacilli through comparative genomics of 213 strains and associated genera.</title>
        <authorList>
            <person name="Sun Z."/>
            <person name="Harris H.M."/>
            <person name="McCann A."/>
            <person name="Guo C."/>
            <person name="Argimon S."/>
            <person name="Zhang W."/>
            <person name="Yang X."/>
            <person name="Jeffery I.B."/>
            <person name="Cooney J.C."/>
            <person name="Kagawa T.F."/>
            <person name="Liu W."/>
            <person name="Song Y."/>
            <person name="Salvetti E."/>
            <person name="Wrobel A."/>
            <person name="Rasinkangas P."/>
            <person name="Parkhill J."/>
            <person name="Rea M.C."/>
            <person name="O'Sullivan O."/>
            <person name="Ritari J."/>
            <person name="Douillard F.P."/>
            <person name="Paul Ross R."/>
            <person name="Yang R."/>
            <person name="Briner A.E."/>
            <person name="Felis G.E."/>
            <person name="de Vos W.M."/>
            <person name="Barrangou R."/>
            <person name="Klaenhammer T.R."/>
            <person name="Caufield P.W."/>
            <person name="Cui Y."/>
            <person name="Zhang H."/>
            <person name="O'Toole P.W."/>
        </authorList>
    </citation>
    <scope>NUCLEOTIDE SEQUENCE [LARGE SCALE GENOMIC DNA]</scope>
    <source>
        <strain evidence="5 6">JCM 17158</strain>
    </source>
</reference>
<dbReference type="InterPro" id="IPR010982">
    <property type="entry name" value="Lambda_DNA-bd_dom_sf"/>
</dbReference>
<dbReference type="PROSITE" id="PS50932">
    <property type="entry name" value="HTH_LACI_2"/>
    <property type="match status" value="1"/>
</dbReference>
<dbReference type="GO" id="GO:0000976">
    <property type="term" value="F:transcription cis-regulatory region binding"/>
    <property type="evidence" value="ECO:0007669"/>
    <property type="project" value="TreeGrafter"/>
</dbReference>
<sequence length="335" mass="36536">MATLNDIARSVGVSATTVSRVLSGDPALRVSEATRSRIVAVAKQLNYRRPVERRAARLGTVAILQWYDEGTEASDLYYREIRDACEEALTAANYTIRRHFAASQISVGPDIVGIIAIGKYSRSQLAQLKATRQPVVVIDQDTLAQDLTCVLPDFATAVRLILKAFAQMGHTRLGFLAGQETTTDQTPLLDPRTRAFQAEQAVAGRYDPALVATGNFTIDSGYAAMSQAITKLGTDLPHAYFVANDLMAVGAIKALREHHLAIPQRVAVIGFNDAIIGRYITPQLTTVRVPTKQMGTEAVRLLLTRLQQPHAVAEKLTFATQLIQRETTPGLTRLA</sequence>
<accession>A0A0R1JMP0</accession>
<keyword evidence="1" id="KW-0805">Transcription regulation</keyword>
<dbReference type="PROSITE" id="PS00356">
    <property type="entry name" value="HTH_LACI_1"/>
    <property type="match status" value="1"/>
</dbReference>
<dbReference type="SMART" id="SM00354">
    <property type="entry name" value="HTH_LACI"/>
    <property type="match status" value="1"/>
</dbReference>
<feature type="domain" description="HTH lacI-type" evidence="4">
    <location>
        <begin position="2"/>
        <end position="58"/>
    </location>
</feature>
<organism evidence="5 6">
    <name type="scientific">Lacticaseibacillus nasuensis JCM 17158</name>
    <dbReference type="NCBI Taxonomy" id="1291734"/>
    <lineage>
        <taxon>Bacteria</taxon>
        <taxon>Bacillati</taxon>
        <taxon>Bacillota</taxon>
        <taxon>Bacilli</taxon>
        <taxon>Lactobacillales</taxon>
        <taxon>Lactobacillaceae</taxon>
        <taxon>Lacticaseibacillus</taxon>
    </lineage>
</organism>
<proteinExistence type="predicted"/>
<name>A0A0R1JMP0_9LACO</name>
<evidence type="ECO:0000259" key="4">
    <source>
        <dbReference type="PROSITE" id="PS50932"/>
    </source>
</evidence>
<dbReference type="CDD" id="cd01392">
    <property type="entry name" value="HTH_LacI"/>
    <property type="match status" value="1"/>
</dbReference>
<dbReference type="PATRIC" id="fig|1291734.4.peg.1487"/>
<dbReference type="SUPFAM" id="SSF53822">
    <property type="entry name" value="Periplasmic binding protein-like I"/>
    <property type="match status" value="1"/>
</dbReference>
<dbReference type="Proteomes" id="UP000051804">
    <property type="component" value="Unassembled WGS sequence"/>
</dbReference>
<dbReference type="Gene3D" id="3.40.50.2300">
    <property type="match status" value="2"/>
</dbReference>
<keyword evidence="2" id="KW-0238">DNA-binding</keyword>
<evidence type="ECO:0000313" key="6">
    <source>
        <dbReference type="Proteomes" id="UP000051804"/>
    </source>
</evidence>
<evidence type="ECO:0000313" key="5">
    <source>
        <dbReference type="EMBL" id="KRK72472.1"/>
    </source>
</evidence>
<dbReference type="InterPro" id="IPR046335">
    <property type="entry name" value="LacI/GalR-like_sensor"/>
</dbReference>
<protein>
    <submittedName>
        <fullName evidence="5">Galactose operon repressor</fullName>
    </submittedName>
</protein>
<dbReference type="GO" id="GO:0003700">
    <property type="term" value="F:DNA-binding transcription factor activity"/>
    <property type="evidence" value="ECO:0007669"/>
    <property type="project" value="TreeGrafter"/>
</dbReference>
<dbReference type="CDD" id="cd01544">
    <property type="entry name" value="PBP1_GalR"/>
    <property type="match status" value="1"/>
</dbReference>
<comment type="caution">
    <text evidence="5">The sequence shown here is derived from an EMBL/GenBank/DDBJ whole genome shotgun (WGS) entry which is preliminary data.</text>
</comment>
<dbReference type="RefSeq" id="WP_056950948.1">
    <property type="nucleotide sequence ID" value="NZ_AZDJ01000022.1"/>
</dbReference>
<dbReference type="AlphaFoldDB" id="A0A0R1JMP0"/>
<dbReference type="Gene3D" id="1.10.260.40">
    <property type="entry name" value="lambda repressor-like DNA-binding domains"/>
    <property type="match status" value="1"/>
</dbReference>
<dbReference type="Pfam" id="PF00356">
    <property type="entry name" value="LacI"/>
    <property type="match status" value="1"/>
</dbReference>